<dbReference type="Proteomes" id="UP000054558">
    <property type="component" value="Unassembled WGS sequence"/>
</dbReference>
<feature type="region of interest" description="Disordered" evidence="1">
    <location>
        <begin position="144"/>
        <end position="179"/>
    </location>
</feature>
<dbReference type="AlphaFoldDB" id="A0A1Y1HPF8"/>
<name>A0A1Y1HPF8_KLENI</name>
<evidence type="ECO:0000313" key="2">
    <source>
        <dbReference type="EMBL" id="GAQ80510.1"/>
    </source>
</evidence>
<feature type="compositionally biased region" description="Low complexity" evidence="1">
    <location>
        <begin position="161"/>
        <end position="171"/>
    </location>
</feature>
<evidence type="ECO:0000256" key="1">
    <source>
        <dbReference type="SAM" id="MobiDB-lite"/>
    </source>
</evidence>
<gene>
    <name evidence="2" type="ORF">KFL_000550390</name>
</gene>
<dbReference type="EMBL" id="DF237004">
    <property type="protein sequence ID" value="GAQ80510.1"/>
    <property type="molecule type" value="Genomic_DNA"/>
</dbReference>
<reference evidence="2 3" key="1">
    <citation type="journal article" date="2014" name="Nat. Commun.">
        <title>Klebsormidium flaccidum genome reveals primary factors for plant terrestrial adaptation.</title>
        <authorList>
            <person name="Hori K."/>
            <person name="Maruyama F."/>
            <person name="Fujisawa T."/>
            <person name="Togashi T."/>
            <person name="Yamamoto N."/>
            <person name="Seo M."/>
            <person name="Sato S."/>
            <person name="Yamada T."/>
            <person name="Mori H."/>
            <person name="Tajima N."/>
            <person name="Moriyama T."/>
            <person name="Ikeuchi M."/>
            <person name="Watanabe M."/>
            <person name="Wada H."/>
            <person name="Kobayashi K."/>
            <person name="Saito M."/>
            <person name="Masuda T."/>
            <person name="Sasaki-Sekimoto Y."/>
            <person name="Mashiguchi K."/>
            <person name="Awai K."/>
            <person name="Shimojima M."/>
            <person name="Masuda S."/>
            <person name="Iwai M."/>
            <person name="Nobusawa T."/>
            <person name="Narise T."/>
            <person name="Kondo S."/>
            <person name="Saito H."/>
            <person name="Sato R."/>
            <person name="Murakawa M."/>
            <person name="Ihara Y."/>
            <person name="Oshima-Yamada Y."/>
            <person name="Ohtaka K."/>
            <person name="Satoh M."/>
            <person name="Sonobe K."/>
            <person name="Ishii M."/>
            <person name="Ohtani R."/>
            <person name="Kanamori-Sato M."/>
            <person name="Honoki R."/>
            <person name="Miyazaki D."/>
            <person name="Mochizuki H."/>
            <person name="Umetsu J."/>
            <person name="Higashi K."/>
            <person name="Shibata D."/>
            <person name="Kamiya Y."/>
            <person name="Sato N."/>
            <person name="Nakamura Y."/>
            <person name="Tabata S."/>
            <person name="Ida S."/>
            <person name="Kurokawa K."/>
            <person name="Ohta H."/>
        </authorList>
    </citation>
    <scope>NUCLEOTIDE SEQUENCE [LARGE SCALE GENOMIC DNA]</scope>
    <source>
        <strain evidence="2 3">NIES-2285</strain>
    </source>
</reference>
<sequence length="243" mass="26296">MSVERQEILIATVNARSNDTPVLRRRCCQRAKGLKHEGQIAHKVSARGRFSAADQKAKRQDVRVLKEAVNCAVERDPHAIRCRECDMTAEYGLRGGKREGLSHTSARAMAHQRVVSRSTRTAQHGFRGARRCGGVQILPVTNGGSIRSGQGHGRRQQSPHALTATPTTAPLQRTPMRPLASQSRSAVLAQPAISMPRMTRCSPGSFSSTAQRASARCQAGAPGLGLSPLPLRACWSGAHSKVW</sequence>
<evidence type="ECO:0000313" key="3">
    <source>
        <dbReference type="Proteomes" id="UP000054558"/>
    </source>
</evidence>
<accession>A0A1Y1HPF8</accession>
<proteinExistence type="predicted"/>
<organism evidence="2 3">
    <name type="scientific">Klebsormidium nitens</name>
    <name type="common">Green alga</name>
    <name type="synonym">Ulothrix nitens</name>
    <dbReference type="NCBI Taxonomy" id="105231"/>
    <lineage>
        <taxon>Eukaryota</taxon>
        <taxon>Viridiplantae</taxon>
        <taxon>Streptophyta</taxon>
        <taxon>Klebsormidiophyceae</taxon>
        <taxon>Klebsormidiales</taxon>
        <taxon>Klebsormidiaceae</taxon>
        <taxon>Klebsormidium</taxon>
    </lineage>
</organism>
<protein>
    <submittedName>
        <fullName evidence="2">Uncharacterized protein</fullName>
    </submittedName>
</protein>
<keyword evidence="3" id="KW-1185">Reference proteome</keyword>